<feature type="transmembrane region" description="Helical" evidence="1">
    <location>
        <begin position="131"/>
        <end position="156"/>
    </location>
</feature>
<sequence length="163" mass="18684">MTLKLKNLDKHLKLFLAVYLFTLTAGVSIGVLFVRHTTHMSTEGVIERFNGSQSGDDFEIKETYPKPVSELIITTHNHILGLSFVFFTVGLIFYFNSVIGGKWKIFFMAEPLISLLVSFGSIWLIRFYNPSFVYLTFISSLLMFASFYVMVAVSFFEICFIKK</sequence>
<dbReference type="EMBL" id="CP003557">
    <property type="protein sequence ID" value="AFN75177.1"/>
    <property type="molecule type" value="Genomic_DNA"/>
</dbReference>
<keyword evidence="3" id="KW-1185">Reference proteome</keyword>
<name>I6YX61_MELRP</name>
<keyword evidence="1" id="KW-0812">Transmembrane</keyword>
<feature type="transmembrane region" description="Helical" evidence="1">
    <location>
        <begin position="105"/>
        <end position="125"/>
    </location>
</feature>
<proteinExistence type="predicted"/>
<feature type="transmembrane region" description="Helical" evidence="1">
    <location>
        <begin position="79"/>
        <end position="98"/>
    </location>
</feature>
<dbReference type="OrthoDB" id="1188781at2"/>
<protein>
    <submittedName>
        <fullName evidence="2">Uncharacterized protein</fullName>
    </submittedName>
</protein>
<dbReference type="Proteomes" id="UP000009011">
    <property type="component" value="Chromosome"/>
</dbReference>
<dbReference type="HOGENOM" id="CLU_1625129_0_0_10"/>
<dbReference type="AlphaFoldDB" id="I6YX61"/>
<keyword evidence="1" id="KW-0472">Membrane</keyword>
<dbReference type="STRING" id="1191523.MROS_1945"/>
<dbReference type="KEGG" id="mro:MROS_1945"/>
<organism evidence="2 3">
    <name type="scientific">Melioribacter roseus (strain DSM 23840 / JCM 17771 / VKM B-2668 / P3M-2)</name>
    <dbReference type="NCBI Taxonomy" id="1191523"/>
    <lineage>
        <taxon>Bacteria</taxon>
        <taxon>Pseudomonadati</taxon>
        <taxon>Ignavibacteriota</taxon>
        <taxon>Ignavibacteria</taxon>
        <taxon>Ignavibacteriales</taxon>
        <taxon>Melioribacteraceae</taxon>
        <taxon>Melioribacter</taxon>
    </lineage>
</organism>
<evidence type="ECO:0000313" key="3">
    <source>
        <dbReference type="Proteomes" id="UP000009011"/>
    </source>
</evidence>
<evidence type="ECO:0000256" key="1">
    <source>
        <dbReference type="SAM" id="Phobius"/>
    </source>
</evidence>
<dbReference type="eggNOG" id="ENOG5030F34">
    <property type="taxonomic scope" value="Bacteria"/>
</dbReference>
<dbReference type="RefSeq" id="WP_014856609.1">
    <property type="nucleotide sequence ID" value="NC_018178.1"/>
</dbReference>
<reference evidence="2 3" key="1">
    <citation type="journal article" date="2013" name="PLoS ONE">
        <title>Genomic analysis of Melioribacter roseus, facultatively anaerobic organotrophic bacterium representing a novel deep lineage within Bacteriodetes/Chlorobi group.</title>
        <authorList>
            <person name="Kadnikov V.V."/>
            <person name="Mardanov A.V."/>
            <person name="Podosokorskaya O.A."/>
            <person name="Gavrilov S.N."/>
            <person name="Kublanov I.V."/>
            <person name="Beletsky A.V."/>
            <person name="Bonch-Osmolovskaya E.A."/>
            <person name="Ravin N.V."/>
        </authorList>
    </citation>
    <scope>NUCLEOTIDE SEQUENCE [LARGE SCALE GENOMIC DNA]</scope>
    <source>
        <strain evidence="3">JCM 17771 / P3M-2</strain>
    </source>
</reference>
<keyword evidence="1" id="KW-1133">Transmembrane helix</keyword>
<feature type="transmembrane region" description="Helical" evidence="1">
    <location>
        <begin position="12"/>
        <end position="34"/>
    </location>
</feature>
<gene>
    <name evidence="2" type="ordered locus">MROS_1945</name>
</gene>
<accession>I6YX61</accession>
<evidence type="ECO:0000313" key="2">
    <source>
        <dbReference type="EMBL" id="AFN75177.1"/>
    </source>
</evidence>